<dbReference type="EMBL" id="JBEXZR010000006">
    <property type="protein sequence ID" value="MEU0707810.1"/>
    <property type="molecule type" value="Genomic_DNA"/>
</dbReference>
<evidence type="ECO:0000313" key="1">
    <source>
        <dbReference type="EMBL" id="MEU0707810.1"/>
    </source>
</evidence>
<sequence length="54" mass="5744">MATDKLTDLLARAADGDAEAAAAFLRARAVRARAADRVTCSARVAALRMIRADR</sequence>
<gene>
    <name evidence="1" type="ORF">ABZ508_10615</name>
</gene>
<name>A0ABV2W2P5_9ACTN</name>
<keyword evidence="2" id="KW-1185">Reference proteome</keyword>
<dbReference type="Proteomes" id="UP001550378">
    <property type="component" value="Unassembled WGS sequence"/>
</dbReference>
<reference evidence="1 2" key="1">
    <citation type="submission" date="2024-06" db="EMBL/GenBank/DDBJ databases">
        <title>The Natural Products Discovery Center: Release of the First 8490 Sequenced Strains for Exploring Actinobacteria Biosynthetic Diversity.</title>
        <authorList>
            <person name="Kalkreuter E."/>
            <person name="Kautsar S.A."/>
            <person name="Yang D."/>
            <person name="Bader C.D."/>
            <person name="Teijaro C.N."/>
            <person name="Fluegel L."/>
            <person name="Davis C.M."/>
            <person name="Simpson J.R."/>
            <person name="Lauterbach L."/>
            <person name="Steele A.D."/>
            <person name="Gui C."/>
            <person name="Meng S."/>
            <person name="Li G."/>
            <person name="Viehrig K."/>
            <person name="Ye F."/>
            <person name="Su P."/>
            <person name="Kiefer A.F."/>
            <person name="Nichols A."/>
            <person name="Cepeda A.J."/>
            <person name="Yan W."/>
            <person name="Fan B."/>
            <person name="Jiang Y."/>
            <person name="Adhikari A."/>
            <person name="Zheng C.-J."/>
            <person name="Schuster L."/>
            <person name="Cowan T.M."/>
            <person name="Smanski M.J."/>
            <person name="Chevrette M.G."/>
            <person name="De Carvalho L.P.S."/>
            <person name="Shen B."/>
        </authorList>
    </citation>
    <scope>NUCLEOTIDE SEQUENCE [LARGE SCALE GENOMIC DNA]</scope>
    <source>
        <strain evidence="1 2">NPDC006337</strain>
    </source>
</reference>
<accession>A0ABV2W2P5</accession>
<proteinExistence type="predicted"/>
<protein>
    <submittedName>
        <fullName evidence="1">Uncharacterized protein</fullName>
    </submittedName>
</protein>
<evidence type="ECO:0000313" key="2">
    <source>
        <dbReference type="Proteomes" id="UP001550378"/>
    </source>
</evidence>
<dbReference type="RefSeq" id="WP_158709366.1">
    <property type="nucleotide sequence ID" value="NZ_JBEXZP010000773.1"/>
</dbReference>
<organism evidence="1 2">
    <name type="scientific">Streptomyces lavendulocolor</name>
    <dbReference type="NCBI Taxonomy" id="67316"/>
    <lineage>
        <taxon>Bacteria</taxon>
        <taxon>Bacillati</taxon>
        <taxon>Actinomycetota</taxon>
        <taxon>Actinomycetes</taxon>
        <taxon>Kitasatosporales</taxon>
        <taxon>Streptomycetaceae</taxon>
        <taxon>Streptomyces</taxon>
    </lineage>
</organism>
<comment type="caution">
    <text evidence="1">The sequence shown here is derived from an EMBL/GenBank/DDBJ whole genome shotgun (WGS) entry which is preliminary data.</text>
</comment>